<gene>
    <name evidence="3" type="ORF">C8F04DRAFT_1203938</name>
</gene>
<accession>A0AAD6RVH2</accession>
<keyword evidence="2" id="KW-1133">Transmembrane helix</keyword>
<keyword evidence="4" id="KW-1185">Reference proteome</keyword>
<comment type="caution">
    <text evidence="3">The sequence shown here is derived from an EMBL/GenBank/DDBJ whole genome shotgun (WGS) entry which is preliminary data.</text>
</comment>
<evidence type="ECO:0000256" key="2">
    <source>
        <dbReference type="SAM" id="Phobius"/>
    </source>
</evidence>
<dbReference type="AlphaFoldDB" id="A0AAD6RVH2"/>
<reference evidence="3" key="1">
    <citation type="submission" date="2023-03" db="EMBL/GenBank/DDBJ databases">
        <title>Massive genome expansion in bonnet fungi (Mycena s.s.) driven by repeated elements and novel gene families across ecological guilds.</title>
        <authorList>
            <consortium name="Lawrence Berkeley National Laboratory"/>
            <person name="Harder C.B."/>
            <person name="Miyauchi S."/>
            <person name="Viragh M."/>
            <person name="Kuo A."/>
            <person name="Thoen E."/>
            <person name="Andreopoulos B."/>
            <person name="Lu D."/>
            <person name="Skrede I."/>
            <person name="Drula E."/>
            <person name="Henrissat B."/>
            <person name="Morin E."/>
            <person name="Kohler A."/>
            <person name="Barry K."/>
            <person name="LaButti K."/>
            <person name="Morin E."/>
            <person name="Salamov A."/>
            <person name="Lipzen A."/>
            <person name="Mereny Z."/>
            <person name="Hegedus B."/>
            <person name="Baldrian P."/>
            <person name="Stursova M."/>
            <person name="Weitz H."/>
            <person name="Taylor A."/>
            <person name="Grigoriev I.V."/>
            <person name="Nagy L.G."/>
            <person name="Martin F."/>
            <person name="Kauserud H."/>
        </authorList>
    </citation>
    <scope>NUCLEOTIDE SEQUENCE</scope>
    <source>
        <strain evidence="3">CBHHK200</strain>
    </source>
</reference>
<dbReference type="EMBL" id="JARJCM010000664">
    <property type="protein sequence ID" value="KAJ7015994.1"/>
    <property type="molecule type" value="Genomic_DNA"/>
</dbReference>
<organism evidence="3 4">
    <name type="scientific">Mycena alexandri</name>
    <dbReference type="NCBI Taxonomy" id="1745969"/>
    <lineage>
        <taxon>Eukaryota</taxon>
        <taxon>Fungi</taxon>
        <taxon>Dikarya</taxon>
        <taxon>Basidiomycota</taxon>
        <taxon>Agaricomycotina</taxon>
        <taxon>Agaricomycetes</taxon>
        <taxon>Agaricomycetidae</taxon>
        <taxon>Agaricales</taxon>
        <taxon>Marasmiineae</taxon>
        <taxon>Mycenaceae</taxon>
        <taxon>Mycena</taxon>
    </lineage>
</organism>
<evidence type="ECO:0000256" key="1">
    <source>
        <dbReference type="SAM" id="MobiDB-lite"/>
    </source>
</evidence>
<dbReference type="Proteomes" id="UP001218188">
    <property type="component" value="Unassembled WGS sequence"/>
</dbReference>
<sequence length="191" mass="21201">MWSSPVYFAINLLYGLGAVTTIPIRKRRIKSEDDTLRPPQRPRLAINTDIDIDIGGTMPRSATTTDSPPPSALSLFSPTLSSASEPSTPIEASTPALRWPAGMYTVDVVDGFLRMDSEKLAGMNRAARFVHVYQRLYKSSTYDDNVNRWKAASSKLQSRSLNAGRTKEGLWTMFRSRLNAELEGMDGNDNV</sequence>
<proteinExistence type="predicted"/>
<feature type="compositionally biased region" description="Low complexity" evidence="1">
    <location>
        <begin position="72"/>
        <end position="84"/>
    </location>
</feature>
<protein>
    <submittedName>
        <fullName evidence="3">Uncharacterized protein</fullName>
    </submittedName>
</protein>
<name>A0AAD6RVH2_9AGAR</name>
<evidence type="ECO:0000313" key="3">
    <source>
        <dbReference type="EMBL" id="KAJ7015994.1"/>
    </source>
</evidence>
<keyword evidence="2" id="KW-0472">Membrane</keyword>
<keyword evidence="2" id="KW-0812">Transmembrane</keyword>
<evidence type="ECO:0000313" key="4">
    <source>
        <dbReference type="Proteomes" id="UP001218188"/>
    </source>
</evidence>
<feature type="region of interest" description="Disordered" evidence="1">
    <location>
        <begin position="53"/>
        <end position="94"/>
    </location>
</feature>
<feature type="transmembrane region" description="Helical" evidence="2">
    <location>
        <begin position="6"/>
        <end position="24"/>
    </location>
</feature>